<dbReference type="SMART" id="SM00871">
    <property type="entry name" value="AraC_E_bind"/>
    <property type="match status" value="1"/>
</dbReference>
<dbReference type="Proteomes" id="UP000680750">
    <property type="component" value="Chromosome"/>
</dbReference>
<proteinExistence type="predicted"/>
<keyword evidence="2" id="KW-0175">Coiled coil</keyword>
<gene>
    <name evidence="4" type="ORF">Asera_53530</name>
</gene>
<dbReference type="PANTHER" id="PTHR30204:SF97">
    <property type="entry name" value="MERR FAMILY REGULATORY PROTEIN"/>
    <property type="match status" value="1"/>
</dbReference>
<dbReference type="Gene3D" id="3.20.80.10">
    <property type="entry name" value="Regulatory factor, effector binding domain"/>
    <property type="match status" value="1"/>
</dbReference>
<dbReference type="Gene3D" id="1.10.1660.10">
    <property type="match status" value="1"/>
</dbReference>
<dbReference type="InterPro" id="IPR047057">
    <property type="entry name" value="MerR_fam"/>
</dbReference>
<protein>
    <submittedName>
        <fullName evidence="4">MerR family transcriptional regulator</fullName>
    </submittedName>
</protein>
<sequence length="272" mass="29503">MLTIGDFARHGRVSVRMLRHYDALGLLAPARVDAATGYRYYTADQLARLNRIVALKDLGLSLAQVRAVLDDRLTAEQLRGMLRLRHAQLRQQIEADTARLAGVEARLAMIEREGHLPAAEIVVKNLPAVRLAQLTGVAAGWDPADITPVIVPLYGRLRALLDHHDVRPVAPDIAWYTDDPGGGMLVHAGAQVDVAPAAAYPFEVVDLPAVATAATLVHRGAMADSDPSFQALGRWIGDNGYRSTGYRELYLSCPGPDQSGWVTELQEPVVPA</sequence>
<dbReference type="GO" id="GO:0003700">
    <property type="term" value="F:DNA-binding transcription factor activity"/>
    <property type="evidence" value="ECO:0007669"/>
    <property type="project" value="InterPro"/>
</dbReference>
<accession>A0A810L8P1</accession>
<dbReference type="PANTHER" id="PTHR30204">
    <property type="entry name" value="REDOX-CYCLING DRUG-SENSING TRANSCRIPTIONAL ACTIVATOR SOXR"/>
    <property type="match status" value="1"/>
</dbReference>
<dbReference type="InterPro" id="IPR010499">
    <property type="entry name" value="AraC_E-bd"/>
</dbReference>
<organism evidence="4 5">
    <name type="scientific">Actinocatenispora sera</name>
    <dbReference type="NCBI Taxonomy" id="390989"/>
    <lineage>
        <taxon>Bacteria</taxon>
        <taxon>Bacillati</taxon>
        <taxon>Actinomycetota</taxon>
        <taxon>Actinomycetes</taxon>
        <taxon>Micromonosporales</taxon>
        <taxon>Micromonosporaceae</taxon>
        <taxon>Actinocatenispora</taxon>
    </lineage>
</organism>
<dbReference type="RefSeq" id="WP_030444457.1">
    <property type="nucleotide sequence ID" value="NZ_AP023354.1"/>
</dbReference>
<evidence type="ECO:0000256" key="2">
    <source>
        <dbReference type="SAM" id="Coils"/>
    </source>
</evidence>
<keyword evidence="1" id="KW-0238">DNA-binding</keyword>
<dbReference type="InterPro" id="IPR009061">
    <property type="entry name" value="DNA-bd_dom_put_sf"/>
</dbReference>
<dbReference type="InterPro" id="IPR000551">
    <property type="entry name" value="MerR-type_HTH_dom"/>
</dbReference>
<feature type="coiled-coil region" evidence="2">
    <location>
        <begin position="86"/>
        <end position="113"/>
    </location>
</feature>
<dbReference type="SMART" id="SM00422">
    <property type="entry name" value="HTH_MERR"/>
    <property type="match status" value="1"/>
</dbReference>
<dbReference type="EMBL" id="AP023354">
    <property type="protein sequence ID" value="BCJ31245.1"/>
    <property type="molecule type" value="Genomic_DNA"/>
</dbReference>
<reference evidence="4" key="1">
    <citation type="submission" date="2020-08" db="EMBL/GenBank/DDBJ databases">
        <title>Whole genome shotgun sequence of Actinocatenispora sera NBRC 101916.</title>
        <authorList>
            <person name="Komaki H."/>
            <person name="Tamura T."/>
        </authorList>
    </citation>
    <scope>NUCLEOTIDE SEQUENCE</scope>
    <source>
        <strain evidence="4">NBRC 101916</strain>
    </source>
</reference>
<evidence type="ECO:0000313" key="5">
    <source>
        <dbReference type="Proteomes" id="UP000680750"/>
    </source>
</evidence>
<dbReference type="SUPFAM" id="SSF46955">
    <property type="entry name" value="Putative DNA-binding domain"/>
    <property type="match status" value="1"/>
</dbReference>
<dbReference type="OrthoDB" id="7849865at2"/>
<evidence type="ECO:0000256" key="1">
    <source>
        <dbReference type="ARBA" id="ARBA00023125"/>
    </source>
</evidence>
<dbReference type="Pfam" id="PF13411">
    <property type="entry name" value="MerR_1"/>
    <property type="match status" value="1"/>
</dbReference>
<feature type="domain" description="HTH merR-type" evidence="3">
    <location>
        <begin position="1"/>
        <end position="71"/>
    </location>
</feature>
<dbReference type="InterPro" id="IPR011256">
    <property type="entry name" value="Reg_factor_effector_dom_sf"/>
</dbReference>
<dbReference type="GO" id="GO:0003677">
    <property type="term" value="F:DNA binding"/>
    <property type="evidence" value="ECO:0007669"/>
    <property type="project" value="UniProtKB-KW"/>
</dbReference>
<keyword evidence="5" id="KW-1185">Reference proteome</keyword>
<dbReference type="AlphaFoldDB" id="A0A810L8P1"/>
<dbReference type="CDD" id="cd01107">
    <property type="entry name" value="HTH_BmrR"/>
    <property type="match status" value="1"/>
</dbReference>
<evidence type="ECO:0000313" key="4">
    <source>
        <dbReference type="EMBL" id="BCJ31245.1"/>
    </source>
</evidence>
<name>A0A810L8P1_9ACTN</name>
<evidence type="ECO:0000259" key="3">
    <source>
        <dbReference type="PROSITE" id="PS50937"/>
    </source>
</evidence>
<dbReference type="SUPFAM" id="SSF55136">
    <property type="entry name" value="Probable bacterial effector-binding domain"/>
    <property type="match status" value="1"/>
</dbReference>
<dbReference type="KEGG" id="aser:Asera_53530"/>
<dbReference type="PROSITE" id="PS50937">
    <property type="entry name" value="HTH_MERR_2"/>
    <property type="match status" value="1"/>
</dbReference>